<accession>A0A4Y3ZTZ5</accession>
<reference evidence="1" key="1">
    <citation type="submission" date="2021-02" db="EMBL/GenBank/DDBJ databases">
        <title>Genomic Encyclopedia of Type Strains, Phase IV (KMG-V): Genome sequencing to study the core and pangenomes of soil and plant-associated prokaryotes.</title>
        <authorList>
            <person name="Whitman W."/>
        </authorList>
    </citation>
    <scope>NUCLEOTIDE SEQUENCE</scope>
    <source>
        <strain evidence="1">USDA 406</strain>
    </source>
</reference>
<evidence type="ECO:0000313" key="1">
    <source>
        <dbReference type="EMBL" id="MBP1299612.1"/>
    </source>
</evidence>
<gene>
    <name evidence="1" type="ORF">JOH49_009365</name>
</gene>
<evidence type="ECO:0000313" key="2">
    <source>
        <dbReference type="Proteomes" id="UP000673383"/>
    </source>
</evidence>
<comment type="caution">
    <text evidence="1">The sequence shown here is derived from an EMBL/GenBank/DDBJ whole genome shotgun (WGS) entry which is preliminary data.</text>
</comment>
<organism evidence="1 2">
    <name type="scientific">Bradyrhizobium elkanii</name>
    <dbReference type="NCBI Taxonomy" id="29448"/>
    <lineage>
        <taxon>Bacteria</taxon>
        <taxon>Pseudomonadati</taxon>
        <taxon>Pseudomonadota</taxon>
        <taxon>Alphaproteobacteria</taxon>
        <taxon>Hyphomicrobiales</taxon>
        <taxon>Nitrobacteraceae</taxon>
        <taxon>Bradyrhizobium</taxon>
    </lineage>
</organism>
<proteinExistence type="predicted"/>
<protein>
    <submittedName>
        <fullName evidence="1">Uncharacterized protein</fullName>
    </submittedName>
</protein>
<name>A0A4Y3ZTZ5_BRAEL</name>
<dbReference type="AlphaFoldDB" id="A0A4Y3ZTZ5"/>
<sequence>MHSSSEEIEEFTNLSPGGLDITRRSSHEVFEFGEDLLDRIEVRAIGRQEDAVGASGADSLASRFSFVAAIVVENKDLARCEGRGQHVLDVQREELTIDGASALIRS</sequence>
<dbReference type="EMBL" id="JAFICZ010000001">
    <property type="protein sequence ID" value="MBP1299612.1"/>
    <property type="molecule type" value="Genomic_DNA"/>
</dbReference>
<dbReference type="Proteomes" id="UP000673383">
    <property type="component" value="Unassembled WGS sequence"/>
</dbReference>